<feature type="chain" id="PRO_5025008766" evidence="1">
    <location>
        <begin position="18"/>
        <end position="282"/>
    </location>
</feature>
<keyword evidence="1" id="KW-0732">Signal</keyword>
<organism evidence="2">
    <name type="scientific">Petromyces alliaceus</name>
    <name type="common">Aspergillus alliaceus</name>
    <dbReference type="NCBI Taxonomy" id="209559"/>
    <lineage>
        <taxon>Eukaryota</taxon>
        <taxon>Fungi</taxon>
        <taxon>Dikarya</taxon>
        <taxon>Ascomycota</taxon>
        <taxon>Pezizomycotina</taxon>
        <taxon>Eurotiomycetes</taxon>
        <taxon>Eurotiomycetidae</taxon>
        <taxon>Eurotiales</taxon>
        <taxon>Aspergillaceae</taxon>
        <taxon>Aspergillus</taxon>
        <taxon>Aspergillus subgen. Circumdati</taxon>
    </lineage>
</organism>
<gene>
    <name evidence="2" type="ORF">BDV23DRAFT_155047</name>
</gene>
<evidence type="ECO:0000256" key="1">
    <source>
        <dbReference type="SAM" id="SignalP"/>
    </source>
</evidence>
<protein>
    <submittedName>
        <fullName evidence="2">Uncharacterized protein</fullName>
    </submittedName>
</protein>
<accession>A0A5N7CA58</accession>
<evidence type="ECO:0000313" key="2">
    <source>
        <dbReference type="EMBL" id="KAE8390463.1"/>
    </source>
</evidence>
<dbReference type="OrthoDB" id="4490287at2759"/>
<sequence>MHASTLLLVLSSLGAHAVPLLRARTNNTLARRDVPYSVVNVGSTSSAEAPPVVETITAVSPPQTPVTITITHTPSSSPSSTPFPSSWSVGPLPTGIPSGQSSVVARGLNATSLRFIRRSSSANNTEVHTFVARHNGTESYLSARHNSTAPLFVRSNATESKLIARHNGTESHLNARSNSTESKLIARGNGTAFGLGARNNSVNSRLTIHTNDTAPTIVARSNSTEAHTLATRSNSTDSRITARGLNITDRAVLYLRDALNSTRVHGGNAVVKRSSNSTSPQP</sequence>
<reference evidence="2" key="1">
    <citation type="submission" date="2019-04" db="EMBL/GenBank/DDBJ databases">
        <title>Friends and foes A comparative genomics studyof 23 Aspergillus species from section Flavi.</title>
        <authorList>
            <consortium name="DOE Joint Genome Institute"/>
            <person name="Kjaerbolling I."/>
            <person name="Vesth T."/>
            <person name="Frisvad J.C."/>
            <person name="Nybo J.L."/>
            <person name="Theobald S."/>
            <person name="Kildgaard S."/>
            <person name="Isbrandt T."/>
            <person name="Kuo A."/>
            <person name="Sato A."/>
            <person name="Lyhne E.K."/>
            <person name="Kogle M.E."/>
            <person name="Wiebenga A."/>
            <person name="Kun R.S."/>
            <person name="Lubbers R.J."/>
            <person name="Makela M.R."/>
            <person name="Barry K."/>
            <person name="Chovatia M."/>
            <person name="Clum A."/>
            <person name="Daum C."/>
            <person name="Haridas S."/>
            <person name="He G."/>
            <person name="LaButti K."/>
            <person name="Lipzen A."/>
            <person name="Mondo S."/>
            <person name="Riley R."/>
            <person name="Salamov A."/>
            <person name="Simmons B.A."/>
            <person name="Magnuson J.K."/>
            <person name="Henrissat B."/>
            <person name="Mortensen U.H."/>
            <person name="Larsen T.O."/>
            <person name="Devries R.P."/>
            <person name="Grigoriev I.V."/>
            <person name="Machida M."/>
            <person name="Baker S.E."/>
            <person name="Andersen M.R."/>
        </authorList>
    </citation>
    <scope>NUCLEOTIDE SEQUENCE [LARGE SCALE GENOMIC DNA]</scope>
    <source>
        <strain evidence="2">IBT 14317</strain>
    </source>
</reference>
<dbReference type="EMBL" id="ML735254">
    <property type="protein sequence ID" value="KAE8390463.1"/>
    <property type="molecule type" value="Genomic_DNA"/>
</dbReference>
<proteinExistence type="predicted"/>
<dbReference type="Proteomes" id="UP000326877">
    <property type="component" value="Unassembled WGS sequence"/>
</dbReference>
<feature type="signal peptide" evidence="1">
    <location>
        <begin position="1"/>
        <end position="17"/>
    </location>
</feature>
<name>A0A5N7CA58_PETAA</name>
<dbReference type="AlphaFoldDB" id="A0A5N7CA58"/>